<dbReference type="Pfam" id="PF00557">
    <property type="entry name" value="Peptidase_M24"/>
    <property type="match status" value="1"/>
</dbReference>
<dbReference type="PATRIC" id="fig|758793.3.peg.6428"/>
<dbReference type="HOGENOM" id="CLU_701661_0_0_4"/>
<geneLocation type="plasmid" evidence="2 3">
    <name>p2</name>
</geneLocation>
<organism evidence="2 3">
    <name type="scientific">Caballeronia insecticola</name>
    <dbReference type="NCBI Taxonomy" id="758793"/>
    <lineage>
        <taxon>Bacteria</taxon>
        <taxon>Pseudomonadati</taxon>
        <taxon>Pseudomonadota</taxon>
        <taxon>Betaproteobacteria</taxon>
        <taxon>Burkholderiales</taxon>
        <taxon>Burkholderiaceae</taxon>
        <taxon>Caballeronia</taxon>
    </lineage>
</organism>
<dbReference type="InterPro" id="IPR036005">
    <property type="entry name" value="Creatinase/aminopeptidase-like"/>
</dbReference>
<protein>
    <submittedName>
        <fullName evidence="2">Peptidase</fullName>
    </submittedName>
</protein>
<keyword evidence="3" id="KW-1185">Reference proteome</keyword>
<evidence type="ECO:0000313" key="2">
    <source>
        <dbReference type="EMBL" id="BAN28247.1"/>
    </source>
</evidence>
<evidence type="ECO:0000259" key="1">
    <source>
        <dbReference type="Pfam" id="PF00557"/>
    </source>
</evidence>
<feature type="domain" description="Peptidase M24" evidence="1">
    <location>
        <begin position="149"/>
        <end position="364"/>
    </location>
</feature>
<dbReference type="InterPro" id="IPR029149">
    <property type="entry name" value="Creatin/AminoP/Spt16_N"/>
</dbReference>
<sequence length="380" mass="42270">MEKLGDAQADVLVIYAQGSAAGIATRSHAYARYLTDWDSGIYPSAIVLVPDAKPTVFVPNIFLEQFGRHYAPDLEVRFVKPNVFADEVARQVLANARAGGKIAYIGRAETPQPFWERVRATWHGHELVDFEAGVDCLRVVRSDAEIDTHREAARICDGLFDSAFRSARSGKPVFQIRADLQCQALHAGCDYASTWLTSRPAADYSRSLLAETRNVPQTGDQYLVGLMVLFEGCWGHGIRMANLGAPTRAQQQAYDAVSAMHQAMLEQMKPGVEIGTLQAAAKAIREQRYPQIDTFEFRYGHALGYAYDDPLPQGAMPFPQRYENEPSYRGEVRLERNQLFELHPNVFVPDLAGAALGDMALVTNDGYELLTRFPRELGVL</sequence>
<reference evidence="2 3" key="2">
    <citation type="journal article" date="2018" name="Int. J. Syst. Evol. Microbiol.">
        <title>Burkholderia insecticola sp. nov., a gut symbiotic bacterium of the bean bug Riptortus pedestris.</title>
        <authorList>
            <person name="Takeshita K."/>
            <person name="Tamaki H."/>
            <person name="Ohbayashi T."/>
            <person name="Meng X.-Y."/>
            <person name="Sone T."/>
            <person name="Mitani Y."/>
            <person name="Peeters C."/>
            <person name="Kikuchi Y."/>
            <person name="Vandamme P."/>
        </authorList>
    </citation>
    <scope>NUCLEOTIDE SEQUENCE [LARGE SCALE GENOMIC DNA]</scope>
    <source>
        <strain evidence="2">RPE64</strain>
        <plasmid evidence="2 3">p2</plasmid>
    </source>
</reference>
<name>R4X5H6_9BURK</name>
<evidence type="ECO:0000313" key="3">
    <source>
        <dbReference type="Proteomes" id="UP000013966"/>
    </source>
</evidence>
<accession>R4X5H6</accession>
<dbReference type="EMBL" id="AP013062">
    <property type="protein sequence ID" value="BAN28247.1"/>
    <property type="molecule type" value="Genomic_DNA"/>
</dbReference>
<dbReference type="InterPro" id="IPR050659">
    <property type="entry name" value="Peptidase_M24B"/>
</dbReference>
<dbReference type="SUPFAM" id="SSF55920">
    <property type="entry name" value="Creatinase/aminopeptidase"/>
    <property type="match status" value="1"/>
</dbReference>
<proteinExistence type="predicted"/>
<dbReference type="Proteomes" id="UP000013966">
    <property type="component" value="Plasmid p2"/>
</dbReference>
<dbReference type="SUPFAM" id="SSF53092">
    <property type="entry name" value="Creatinase/prolidase N-terminal domain"/>
    <property type="match status" value="1"/>
</dbReference>
<dbReference type="Gene3D" id="3.90.230.10">
    <property type="entry name" value="Creatinase/methionine aminopeptidase superfamily"/>
    <property type="match status" value="1"/>
</dbReference>
<keyword evidence="2" id="KW-0614">Plasmid</keyword>
<dbReference type="PANTHER" id="PTHR46112">
    <property type="entry name" value="AMINOPEPTIDASE"/>
    <property type="match status" value="1"/>
</dbReference>
<reference evidence="2 3" key="1">
    <citation type="journal article" date="2013" name="Genome Announc.">
        <title>Complete Genome Sequence of Burkholderia sp. Strain RPE64, Bacterial Symbiont of the Bean Bug Riptortus pedestris.</title>
        <authorList>
            <person name="Shibata T.F."/>
            <person name="Maeda T."/>
            <person name="Nikoh N."/>
            <person name="Yamaguchi K."/>
            <person name="Oshima K."/>
            <person name="Hattori M."/>
            <person name="Nishiyama T."/>
            <person name="Hasebe M."/>
            <person name="Fukatsu T."/>
            <person name="Kikuchi Y."/>
            <person name="Shigenobu S."/>
        </authorList>
    </citation>
    <scope>NUCLEOTIDE SEQUENCE [LARGE SCALE GENOMIC DNA]</scope>
    <source>
        <plasmid evidence="2 3">p2</plasmid>
    </source>
</reference>
<dbReference type="InterPro" id="IPR000994">
    <property type="entry name" value="Pept_M24"/>
</dbReference>
<gene>
    <name evidence="2" type="ORF">BRPE64_ECDS00890</name>
</gene>
<dbReference type="KEGG" id="buo:BRPE64_ECDS00890"/>
<dbReference type="AlphaFoldDB" id="R4X5H6"/>
<dbReference type="CDD" id="cd01066">
    <property type="entry name" value="APP_MetAP"/>
    <property type="match status" value="1"/>
</dbReference>
<dbReference type="PANTHER" id="PTHR46112:SF2">
    <property type="entry name" value="XAA-PRO AMINOPEPTIDASE P-RELATED"/>
    <property type="match status" value="1"/>
</dbReference>